<evidence type="ECO:0000313" key="1">
    <source>
        <dbReference type="EMBL" id="KAJ3665756.1"/>
    </source>
</evidence>
<organism evidence="1 2">
    <name type="scientific">Zophobas morio</name>
    <dbReference type="NCBI Taxonomy" id="2755281"/>
    <lineage>
        <taxon>Eukaryota</taxon>
        <taxon>Metazoa</taxon>
        <taxon>Ecdysozoa</taxon>
        <taxon>Arthropoda</taxon>
        <taxon>Hexapoda</taxon>
        <taxon>Insecta</taxon>
        <taxon>Pterygota</taxon>
        <taxon>Neoptera</taxon>
        <taxon>Endopterygota</taxon>
        <taxon>Coleoptera</taxon>
        <taxon>Polyphaga</taxon>
        <taxon>Cucujiformia</taxon>
        <taxon>Tenebrionidae</taxon>
        <taxon>Zophobas</taxon>
    </lineage>
</organism>
<dbReference type="EMBL" id="JALNTZ010000001">
    <property type="protein sequence ID" value="KAJ3665756.1"/>
    <property type="molecule type" value="Genomic_DNA"/>
</dbReference>
<keyword evidence="2" id="KW-1185">Reference proteome</keyword>
<gene>
    <name evidence="1" type="ORF">Zmor_001234</name>
</gene>
<proteinExistence type="predicted"/>
<reference evidence="1" key="1">
    <citation type="journal article" date="2023" name="G3 (Bethesda)">
        <title>Whole genome assemblies of Zophobas morio and Tenebrio molitor.</title>
        <authorList>
            <person name="Kaur S."/>
            <person name="Stinson S.A."/>
            <person name="diCenzo G.C."/>
        </authorList>
    </citation>
    <scope>NUCLEOTIDE SEQUENCE</scope>
    <source>
        <strain evidence="1">QUZm001</strain>
    </source>
</reference>
<sequence>MEQLKKECLSEDTWKLIQERKKINAKLTKTTNIENKVALRKEYEQLKKQVKKAARKDKRNWMEDIAQRAEEAATTNNTRELYKISNLLINKKYNNGKLLYNKEGKLLMVTEEQVKR</sequence>
<accession>A0AA38J4X7</accession>
<dbReference type="AlphaFoldDB" id="A0AA38J4X7"/>
<name>A0AA38J4X7_9CUCU</name>
<dbReference type="Proteomes" id="UP001168821">
    <property type="component" value="Unassembled WGS sequence"/>
</dbReference>
<evidence type="ECO:0000313" key="2">
    <source>
        <dbReference type="Proteomes" id="UP001168821"/>
    </source>
</evidence>
<protein>
    <submittedName>
        <fullName evidence="1">Uncharacterized protein</fullName>
    </submittedName>
</protein>
<comment type="caution">
    <text evidence="1">The sequence shown here is derived from an EMBL/GenBank/DDBJ whole genome shotgun (WGS) entry which is preliminary data.</text>
</comment>